<dbReference type="Pfam" id="PF00501">
    <property type="entry name" value="AMP-binding"/>
    <property type="match status" value="1"/>
</dbReference>
<protein>
    <submittedName>
        <fullName evidence="7">Long-chain fatty acid transport protein 4</fullName>
    </submittedName>
</protein>
<dbReference type="EMBL" id="BEYU01000084">
    <property type="protein sequence ID" value="GBG30875.1"/>
    <property type="molecule type" value="Genomic_DNA"/>
</dbReference>
<gene>
    <name evidence="7" type="ORF">FCC1311_020471</name>
</gene>
<keyword evidence="3" id="KW-0547">Nucleotide-binding</keyword>
<dbReference type="PANTHER" id="PTHR43107:SF15">
    <property type="entry name" value="FATTY ACID TRANSPORT PROTEIN 3, ISOFORM A"/>
    <property type="match status" value="1"/>
</dbReference>
<dbReference type="SUPFAM" id="SSF56801">
    <property type="entry name" value="Acetyl-CoA synthetase-like"/>
    <property type="match status" value="1"/>
</dbReference>
<dbReference type="GO" id="GO:0005524">
    <property type="term" value="F:ATP binding"/>
    <property type="evidence" value="ECO:0007669"/>
    <property type="project" value="UniProtKB-KW"/>
</dbReference>
<dbReference type="PANTHER" id="PTHR43107">
    <property type="entry name" value="LONG-CHAIN FATTY ACID TRANSPORT PROTEIN"/>
    <property type="match status" value="1"/>
</dbReference>
<organism evidence="7 8">
    <name type="scientific">Hondaea fermentalgiana</name>
    <dbReference type="NCBI Taxonomy" id="2315210"/>
    <lineage>
        <taxon>Eukaryota</taxon>
        <taxon>Sar</taxon>
        <taxon>Stramenopiles</taxon>
        <taxon>Bigyra</taxon>
        <taxon>Labyrinthulomycetes</taxon>
        <taxon>Thraustochytrida</taxon>
        <taxon>Thraustochytriidae</taxon>
        <taxon>Hondaea</taxon>
    </lineage>
</organism>
<sequence length="1551" mass="172335">MSDRQVTVAWEDDFADAVGSAAQLTPQQRREAGAQEAVRRELEARISDEESGDESKRDAKLMSTARIVGTLAFWSPEERDELLDIAREAAQVAWTHKYQVQYLADAAVRWPEVLDESWIDEVSSHVDEIVARSASASGSELARFAHTLSFLCAWFKTENVICPDLDLEGLFQIHHGGVQCGAIDLFEYLPSAAQQRYASALAKVFFENLHCFPKAWFLLTVTLDVETAASVCTPDQAIRRACELLTAEDDPEIDGYYDRRHSRDEGVKSIFDAYSSLDPEIYGDLPKLVDAVLKWFKTRNPTNELSYSDRAFYNALAWAIGGSRDKDKAFKQPWTDFLVQQLGNENHQLAFVRYATEALASGCDLEGGEVNLTKVRAAALACSDPERARYFGRFLPQAFTKDSKAFSKMLAESSPLATRVCVLEALLTLPPADFLRLMPKNLAPFPAPWKALSQRAIARKMSDGAFEEISWKGVSFQLLLELTYDPAYYHGMTTADMLETVVKPVSLGYGSAADAPFVRRRCPVGGYGVNQTDFGMIRPLSSAYATEFVSHSWRYTFAMVMDMLQFGSNADLDAYYWFDLLVVDQHDAPSRPATWWDTTFRNAVGSFGHLSLAVDFWKMPTTLTRIWCIWEIYSSLDLAGEVELCFPWREEREGARAAVSDVSQVAALLDDIDVASADATYAADKTRILDAINASESASVDIVNQRIRAFFASCLLGYAAYYGPAEVVYEVLRYEPRLDMGQKLSLDGMTRPIQLPAQAALEWASPNLIDSLLDVDKVPQALREYFMGRALFAYFRAENEKERTRYRDIIELVAMTKEVSLSLDDFLSDKGYLNPTEEMLEPLRAIAAAVPVQDVAITKPTKSKMSLRLSRPAVGGVKAKNKVRPGRDSLRFGFGGRTRQLPREASPSRRWRQRQQKDNARKNTMDTKKALKLAAGAGLGVLAAKTLDEKLCISSDLAQIETLKKYALLEQLPEDATVADVWEATVAATPDKVAVIFAESGEKMSFREVDAMANRVAAALRAQGLGADDVVALFANNCIEYVYLFLGIAKAGMVAAVINSNNKAKPLLHSLEVASCSAIVYAAELEEQLEEIAEDLAQAAYFRIALSFDEPSRGTQARGIPVLESRRLEDVLPGPESDISSSPAFRAWRAHSSKLHPCSYIYTSGTTGLPKACVVTNYRLLLMFLRMKLYNVGPDDITYTCLPLYHSSGLGIGLGNAILQGSTIVLSRKFSASRFFKHCAEHNVTAVQYIGEVCRYLLHSPASPWDRKHKVRVAIGNGLRKEIWVAFQERFQIPEIGEFYGATEGNLSFTNHCRGVLDGNHRDVGIVARVGPLLKERKQFKIVRHDVATEQPVRDPTTGYCVECARGEPGELLGPIDPARKATMFMGYTGKEATDKKILKNVLKEGDCYFRTGDLIRHDLDGSVIFVDRVGDTFRYKGENVATGEVPGSLDGRACMAAVVLDPTKPNVDWAAFSDHVHHSLATYAVPHFVRILTRMDLTGTLKHRKVDLAKEGIDPTIISDSLWYLDTSTRSYKPLDAKSYADIVAGKARL</sequence>
<keyword evidence="2" id="KW-0436">Ligase</keyword>
<dbReference type="PROSITE" id="PS00455">
    <property type="entry name" value="AMP_BINDING"/>
    <property type="match status" value="1"/>
</dbReference>
<dbReference type="OrthoDB" id="288590at2759"/>
<dbReference type="InterPro" id="IPR042099">
    <property type="entry name" value="ANL_N_sf"/>
</dbReference>
<feature type="domain" description="AMP-dependent synthetase/ligase" evidence="6">
    <location>
        <begin position="983"/>
        <end position="1388"/>
    </location>
</feature>
<evidence type="ECO:0000256" key="3">
    <source>
        <dbReference type="ARBA" id="ARBA00022741"/>
    </source>
</evidence>
<evidence type="ECO:0000256" key="2">
    <source>
        <dbReference type="ARBA" id="ARBA00022598"/>
    </source>
</evidence>
<evidence type="ECO:0000313" key="7">
    <source>
        <dbReference type="EMBL" id="GBG30875.1"/>
    </source>
</evidence>
<reference evidence="7 8" key="1">
    <citation type="submission" date="2017-12" db="EMBL/GenBank/DDBJ databases">
        <title>Sequencing, de novo assembly and annotation of complete genome of a new Thraustochytrid species, strain FCC1311.</title>
        <authorList>
            <person name="Sedici K."/>
            <person name="Godart F."/>
            <person name="Aiese Cigliano R."/>
            <person name="Sanseverino W."/>
            <person name="Barakat M."/>
            <person name="Ortet P."/>
            <person name="Marechal E."/>
            <person name="Cagnac O."/>
            <person name="Amato A."/>
        </authorList>
    </citation>
    <scope>NUCLEOTIDE SEQUENCE [LARGE SCALE GENOMIC DNA]</scope>
</reference>
<dbReference type="InterPro" id="IPR020845">
    <property type="entry name" value="AMP-binding_CS"/>
</dbReference>
<evidence type="ECO:0000256" key="1">
    <source>
        <dbReference type="ARBA" id="ARBA00006432"/>
    </source>
</evidence>
<evidence type="ECO:0000256" key="5">
    <source>
        <dbReference type="SAM" id="MobiDB-lite"/>
    </source>
</evidence>
<feature type="region of interest" description="Disordered" evidence="5">
    <location>
        <begin position="894"/>
        <end position="925"/>
    </location>
</feature>
<dbReference type="GO" id="GO:0044539">
    <property type="term" value="P:long-chain fatty acid import into cell"/>
    <property type="evidence" value="ECO:0007669"/>
    <property type="project" value="TreeGrafter"/>
</dbReference>
<feature type="region of interest" description="Disordered" evidence="5">
    <location>
        <begin position="20"/>
        <end position="58"/>
    </location>
</feature>
<dbReference type="GO" id="GO:0004467">
    <property type="term" value="F:long-chain fatty acid-CoA ligase activity"/>
    <property type="evidence" value="ECO:0007669"/>
    <property type="project" value="TreeGrafter"/>
</dbReference>
<comment type="caution">
    <text evidence="7">The sequence shown here is derived from an EMBL/GenBank/DDBJ whole genome shotgun (WGS) entry which is preliminary data.</text>
</comment>
<accession>A0A2R5GJS3</accession>
<proteinExistence type="inferred from homology"/>
<dbReference type="Gene3D" id="3.40.50.12780">
    <property type="entry name" value="N-terminal domain of ligase-like"/>
    <property type="match status" value="1"/>
</dbReference>
<keyword evidence="4" id="KW-0067">ATP-binding</keyword>
<dbReference type="Proteomes" id="UP000241890">
    <property type="component" value="Unassembled WGS sequence"/>
</dbReference>
<keyword evidence="8" id="KW-1185">Reference proteome</keyword>
<evidence type="ECO:0000313" key="8">
    <source>
        <dbReference type="Proteomes" id="UP000241890"/>
    </source>
</evidence>
<feature type="compositionally biased region" description="Basic and acidic residues" evidence="5">
    <location>
        <begin position="28"/>
        <end position="58"/>
    </location>
</feature>
<evidence type="ECO:0000256" key="4">
    <source>
        <dbReference type="ARBA" id="ARBA00022840"/>
    </source>
</evidence>
<dbReference type="GO" id="GO:0005324">
    <property type="term" value="F:long-chain fatty acid transmembrane transporter activity"/>
    <property type="evidence" value="ECO:0007669"/>
    <property type="project" value="TreeGrafter"/>
</dbReference>
<comment type="similarity">
    <text evidence="1">Belongs to the ATP-dependent AMP-binding enzyme family.</text>
</comment>
<name>A0A2R5GJS3_9STRA</name>
<evidence type="ECO:0000259" key="6">
    <source>
        <dbReference type="Pfam" id="PF00501"/>
    </source>
</evidence>
<dbReference type="GO" id="GO:0005886">
    <property type="term" value="C:plasma membrane"/>
    <property type="evidence" value="ECO:0007669"/>
    <property type="project" value="TreeGrafter"/>
</dbReference>
<feature type="compositionally biased region" description="Basic and acidic residues" evidence="5">
    <location>
        <begin position="915"/>
        <end position="925"/>
    </location>
</feature>
<dbReference type="InterPro" id="IPR000873">
    <property type="entry name" value="AMP-dep_synth/lig_dom"/>
</dbReference>
<dbReference type="InParanoid" id="A0A2R5GJS3"/>